<reference evidence="2 3" key="1">
    <citation type="submission" date="2018-06" db="EMBL/GenBank/DDBJ databases">
        <authorList>
            <consortium name="Pathogen Informatics"/>
            <person name="Doyle S."/>
        </authorList>
    </citation>
    <scope>NUCLEOTIDE SEQUENCE [LARGE SCALE GENOMIC DNA]</scope>
    <source>
        <strain evidence="2 3">NCTC13337</strain>
    </source>
</reference>
<protein>
    <recommendedName>
        <fullName evidence="4">Rod shape-determining protein MreD</fullName>
    </recommendedName>
</protein>
<feature type="transmembrane region" description="Helical" evidence="1">
    <location>
        <begin position="7"/>
        <end position="39"/>
    </location>
</feature>
<keyword evidence="1" id="KW-0812">Transmembrane</keyword>
<dbReference type="Proteomes" id="UP000254601">
    <property type="component" value="Unassembled WGS sequence"/>
</dbReference>
<sequence>MPVVLFLFFCWTLTIGAVFFRPIFLLPDILMLAMLYLFYFSPQVKLWRYLLPISLLMDLAAQVVLGFHGILYLSFAVIIFPLRPYWRVLSLFEQVMGIICAAVGFQIIRYLFLYLIEGIPAPAGWYWTILLQIIIWPFMRRITEWFSIRYLPREPS</sequence>
<name>A0A380MVM0_9GAMM</name>
<accession>A0A380MVM0</accession>
<feature type="transmembrane region" description="Helical" evidence="1">
    <location>
        <begin position="59"/>
        <end position="82"/>
    </location>
</feature>
<organism evidence="2 3">
    <name type="scientific">Suttonella ornithocola</name>
    <dbReference type="NCBI Taxonomy" id="279832"/>
    <lineage>
        <taxon>Bacteria</taxon>
        <taxon>Pseudomonadati</taxon>
        <taxon>Pseudomonadota</taxon>
        <taxon>Gammaproteobacteria</taxon>
        <taxon>Cardiobacteriales</taxon>
        <taxon>Cardiobacteriaceae</taxon>
        <taxon>Suttonella</taxon>
    </lineage>
</organism>
<dbReference type="EMBL" id="UHIC01000001">
    <property type="protein sequence ID" value="SUO95447.1"/>
    <property type="molecule type" value="Genomic_DNA"/>
</dbReference>
<evidence type="ECO:0008006" key="4">
    <source>
        <dbReference type="Google" id="ProtNLM"/>
    </source>
</evidence>
<dbReference type="AlphaFoldDB" id="A0A380MVM0"/>
<keyword evidence="1" id="KW-1133">Transmembrane helix</keyword>
<feature type="transmembrane region" description="Helical" evidence="1">
    <location>
        <begin position="122"/>
        <end position="139"/>
    </location>
</feature>
<dbReference type="OrthoDB" id="7068690at2"/>
<proteinExistence type="predicted"/>
<dbReference type="RefSeq" id="WP_072576318.1">
    <property type="nucleotide sequence ID" value="NZ_LWHB01000063.1"/>
</dbReference>
<keyword evidence="1" id="KW-0472">Membrane</keyword>
<feature type="transmembrane region" description="Helical" evidence="1">
    <location>
        <begin position="94"/>
        <end position="116"/>
    </location>
</feature>
<keyword evidence="3" id="KW-1185">Reference proteome</keyword>
<evidence type="ECO:0000313" key="2">
    <source>
        <dbReference type="EMBL" id="SUO95447.1"/>
    </source>
</evidence>
<evidence type="ECO:0000313" key="3">
    <source>
        <dbReference type="Proteomes" id="UP000254601"/>
    </source>
</evidence>
<evidence type="ECO:0000256" key="1">
    <source>
        <dbReference type="SAM" id="Phobius"/>
    </source>
</evidence>
<gene>
    <name evidence="2" type="ORF">NCTC13337_01344</name>
</gene>